<reference evidence="2" key="1">
    <citation type="journal article" date="2023" name="G3 (Bethesda)">
        <title>Genome assembly and association tests identify interacting loci associated with vigor, precocity, and sex in interspecific pistachio rootstocks.</title>
        <authorList>
            <person name="Palmer W."/>
            <person name="Jacygrad E."/>
            <person name="Sagayaradj S."/>
            <person name="Cavanaugh K."/>
            <person name="Han R."/>
            <person name="Bertier L."/>
            <person name="Beede B."/>
            <person name="Kafkas S."/>
            <person name="Golino D."/>
            <person name="Preece J."/>
            <person name="Michelmore R."/>
        </authorList>
    </citation>
    <scope>NUCLEOTIDE SEQUENCE [LARGE SCALE GENOMIC DNA]</scope>
</reference>
<keyword evidence="2" id="KW-1185">Reference proteome</keyword>
<name>A0ACC1A909_9ROSI</name>
<comment type="caution">
    <text evidence="1">The sequence shown here is derived from an EMBL/GenBank/DDBJ whole genome shotgun (WGS) entry which is preliminary data.</text>
</comment>
<evidence type="ECO:0000313" key="2">
    <source>
        <dbReference type="Proteomes" id="UP001164250"/>
    </source>
</evidence>
<protein>
    <submittedName>
        <fullName evidence="1">Uncharacterized protein</fullName>
    </submittedName>
</protein>
<dbReference type="Proteomes" id="UP001164250">
    <property type="component" value="Chromosome 11"/>
</dbReference>
<dbReference type="EMBL" id="CM047907">
    <property type="protein sequence ID" value="KAJ0083292.1"/>
    <property type="molecule type" value="Genomic_DNA"/>
</dbReference>
<evidence type="ECO:0000313" key="1">
    <source>
        <dbReference type="EMBL" id="KAJ0083292.1"/>
    </source>
</evidence>
<organism evidence="1 2">
    <name type="scientific">Pistacia atlantica</name>
    <dbReference type="NCBI Taxonomy" id="434234"/>
    <lineage>
        <taxon>Eukaryota</taxon>
        <taxon>Viridiplantae</taxon>
        <taxon>Streptophyta</taxon>
        <taxon>Embryophyta</taxon>
        <taxon>Tracheophyta</taxon>
        <taxon>Spermatophyta</taxon>
        <taxon>Magnoliopsida</taxon>
        <taxon>eudicotyledons</taxon>
        <taxon>Gunneridae</taxon>
        <taxon>Pentapetalae</taxon>
        <taxon>rosids</taxon>
        <taxon>malvids</taxon>
        <taxon>Sapindales</taxon>
        <taxon>Anacardiaceae</taxon>
        <taxon>Pistacia</taxon>
    </lineage>
</organism>
<gene>
    <name evidence="1" type="ORF">Patl1_31180</name>
</gene>
<proteinExistence type="predicted"/>
<sequence length="65" mass="7331">MLLSSKLAADFSYENHPTLLFLIVHKFFFSLPKIISLLDVALHLLVTSFVSESALTNVLHRESQS</sequence>
<accession>A0ACC1A909</accession>